<evidence type="ECO:0000256" key="2">
    <source>
        <dbReference type="SAM" id="Phobius"/>
    </source>
</evidence>
<proteinExistence type="predicted"/>
<keyword evidence="2" id="KW-0472">Membrane</keyword>
<dbReference type="InterPro" id="IPR039689">
    <property type="entry name" value="CD72"/>
</dbReference>
<dbReference type="RefSeq" id="XP_041426871.1">
    <property type="nucleotide sequence ID" value="XM_041570937.1"/>
</dbReference>
<dbReference type="GO" id="GO:0004888">
    <property type="term" value="F:transmembrane signaling receptor activity"/>
    <property type="evidence" value="ECO:0007669"/>
    <property type="project" value="InterPro"/>
</dbReference>
<protein>
    <submittedName>
        <fullName evidence="5">Killer cell lectin-like receptor subfamily E member 1</fullName>
    </submittedName>
</protein>
<dbReference type="PANTHER" id="PTHR15028">
    <property type="entry name" value="CD72-RELATED"/>
    <property type="match status" value="1"/>
</dbReference>
<feature type="compositionally biased region" description="Basic and acidic residues" evidence="1">
    <location>
        <begin position="175"/>
        <end position="190"/>
    </location>
</feature>
<evidence type="ECO:0000313" key="5">
    <source>
        <dbReference type="RefSeq" id="XP_041426871.1"/>
    </source>
</evidence>
<feature type="domain" description="C-type lectin" evidence="3">
    <location>
        <begin position="283"/>
        <end position="388"/>
    </location>
</feature>
<dbReference type="InterPro" id="IPR001304">
    <property type="entry name" value="C-type_lectin-like"/>
</dbReference>
<dbReference type="GO" id="GO:0005886">
    <property type="term" value="C:plasma membrane"/>
    <property type="evidence" value="ECO:0007669"/>
    <property type="project" value="InterPro"/>
</dbReference>
<feature type="region of interest" description="Disordered" evidence="1">
    <location>
        <begin position="67"/>
        <end position="198"/>
    </location>
</feature>
<sequence length="392" mass="42579">MTDKEEVTSSGLSPVTVTAAGGETAHLPSLSVSSCVDVSGLSPITGESQLTRTRAMAESITYSQFNWSTSQSQHKEPPPLTPGQEVSGGSIYTALRKSLVRKNKGPKQKGQEEQNLSTYVAVKKEDKSKNQKQKEGAEDVSVPIYSAVSKGKKSKSKKDKRSAQKDAPNHPTDAPAKEEEVSNSKKEKPVSEQQGGGLSMYASFKKQKNPKENTANIFAQKVPDQRWSLCLIPAVCLICALIIIIIYLILTRCANTNDSGSGGGGTVSGAGTAGPCPRHWILMHNKCYFFSEVTKSRQESESNCTSMGSILAQVQKEKESLQRLIRITEQQFWVGIKHTGSHHSTGIWKGRWADGSEETVTGGIGTCAKMGSTLNQESCYTPLRWICERHAP</sequence>
<dbReference type="Pfam" id="PF00059">
    <property type="entry name" value="Lectin_C"/>
    <property type="match status" value="1"/>
</dbReference>
<accession>A0A8J1LBL9</accession>
<reference evidence="5" key="1">
    <citation type="submission" date="2025-08" db="UniProtKB">
        <authorList>
            <consortium name="RefSeq"/>
        </authorList>
    </citation>
    <scope>IDENTIFICATION</scope>
    <source>
        <strain evidence="5">J_2021</strain>
        <tissue evidence="5">Erythrocytes</tissue>
    </source>
</reference>
<feature type="transmembrane region" description="Helical" evidence="2">
    <location>
        <begin position="229"/>
        <end position="250"/>
    </location>
</feature>
<dbReference type="InterPro" id="IPR016186">
    <property type="entry name" value="C-type_lectin-like/link_sf"/>
</dbReference>
<organism evidence="4 5">
    <name type="scientific">Xenopus laevis</name>
    <name type="common">African clawed frog</name>
    <dbReference type="NCBI Taxonomy" id="8355"/>
    <lineage>
        <taxon>Eukaryota</taxon>
        <taxon>Metazoa</taxon>
        <taxon>Chordata</taxon>
        <taxon>Craniata</taxon>
        <taxon>Vertebrata</taxon>
        <taxon>Euteleostomi</taxon>
        <taxon>Amphibia</taxon>
        <taxon>Batrachia</taxon>
        <taxon>Anura</taxon>
        <taxon>Pipoidea</taxon>
        <taxon>Pipidae</taxon>
        <taxon>Xenopodinae</taxon>
        <taxon>Xenopus</taxon>
        <taxon>Xenopus</taxon>
    </lineage>
</organism>
<keyword evidence="4" id="KW-1185">Reference proteome</keyword>
<evidence type="ECO:0000256" key="1">
    <source>
        <dbReference type="SAM" id="MobiDB-lite"/>
    </source>
</evidence>
<dbReference type="AlphaFoldDB" id="A0A8J1LBL9"/>
<dbReference type="Proteomes" id="UP000186698">
    <property type="component" value="Chromosome 1L"/>
</dbReference>
<evidence type="ECO:0000313" key="4">
    <source>
        <dbReference type="Proteomes" id="UP000186698"/>
    </source>
</evidence>
<feature type="compositionally biased region" description="Basic and acidic residues" evidence="1">
    <location>
        <begin position="122"/>
        <end position="137"/>
    </location>
</feature>
<dbReference type="InterPro" id="IPR016187">
    <property type="entry name" value="CTDL_fold"/>
</dbReference>
<feature type="compositionally biased region" description="Basic residues" evidence="1">
    <location>
        <begin position="98"/>
        <end position="107"/>
    </location>
</feature>
<dbReference type="PANTHER" id="PTHR15028:SF6">
    <property type="entry name" value="B-CELL DIFFERENTIATION ANTIGEN CD72"/>
    <property type="match status" value="1"/>
</dbReference>
<dbReference type="KEGG" id="xla:108696015"/>
<dbReference type="PROSITE" id="PS50041">
    <property type="entry name" value="C_TYPE_LECTIN_2"/>
    <property type="match status" value="1"/>
</dbReference>
<feature type="compositionally biased region" description="Basic residues" evidence="1">
    <location>
        <begin position="150"/>
        <end position="160"/>
    </location>
</feature>
<gene>
    <name evidence="5" type="primary">LOC108696015</name>
</gene>
<evidence type="ECO:0000259" key="3">
    <source>
        <dbReference type="PROSITE" id="PS50041"/>
    </source>
</evidence>
<keyword evidence="2" id="KW-1133">Transmembrane helix</keyword>
<name>A0A8J1LBL9_XENLA</name>
<dbReference type="PROSITE" id="PS51257">
    <property type="entry name" value="PROKAR_LIPOPROTEIN"/>
    <property type="match status" value="1"/>
</dbReference>
<keyword evidence="2" id="KW-0812">Transmembrane</keyword>
<dbReference type="SMART" id="SM00034">
    <property type="entry name" value="CLECT"/>
    <property type="match status" value="1"/>
</dbReference>
<dbReference type="GeneID" id="108696015"/>
<dbReference type="Gene3D" id="3.10.100.10">
    <property type="entry name" value="Mannose-Binding Protein A, subunit A"/>
    <property type="match status" value="1"/>
</dbReference>
<dbReference type="SUPFAM" id="SSF56436">
    <property type="entry name" value="C-type lectin-like"/>
    <property type="match status" value="1"/>
</dbReference>
<dbReference type="OrthoDB" id="9906043at2759"/>